<evidence type="ECO:0000313" key="1">
    <source>
        <dbReference type="EMBL" id="CAK5011711.1"/>
    </source>
</evidence>
<name>A0ACB0XQ02_MELEN</name>
<accession>A0ACB0XQ02</accession>
<evidence type="ECO:0000313" key="2">
    <source>
        <dbReference type="Proteomes" id="UP001497535"/>
    </source>
</evidence>
<dbReference type="EMBL" id="CAVMJV010000001">
    <property type="protein sequence ID" value="CAK5011711.1"/>
    <property type="molecule type" value="Genomic_DNA"/>
</dbReference>
<protein>
    <submittedName>
        <fullName evidence="1">Uncharacterized protein</fullName>
    </submittedName>
</protein>
<proteinExistence type="predicted"/>
<sequence>MVNYTIHGLAHLLHVVWPISKHLIITKQCRGFDFTSFDEEMEIDQEDINAGMEGIINSESWLERLMRRGNIFV</sequence>
<organism evidence="1 2">
    <name type="scientific">Meloidogyne enterolobii</name>
    <name type="common">Root-knot nematode worm</name>
    <name type="synonym">Meloidogyne mayaguensis</name>
    <dbReference type="NCBI Taxonomy" id="390850"/>
    <lineage>
        <taxon>Eukaryota</taxon>
        <taxon>Metazoa</taxon>
        <taxon>Ecdysozoa</taxon>
        <taxon>Nematoda</taxon>
        <taxon>Chromadorea</taxon>
        <taxon>Rhabditida</taxon>
        <taxon>Tylenchina</taxon>
        <taxon>Tylenchomorpha</taxon>
        <taxon>Tylenchoidea</taxon>
        <taxon>Meloidogynidae</taxon>
        <taxon>Meloidogyninae</taxon>
        <taxon>Meloidogyne</taxon>
    </lineage>
</organism>
<dbReference type="Proteomes" id="UP001497535">
    <property type="component" value="Unassembled WGS sequence"/>
</dbReference>
<keyword evidence="2" id="KW-1185">Reference proteome</keyword>
<comment type="caution">
    <text evidence="1">The sequence shown here is derived from an EMBL/GenBank/DDBJ whole genome shotgun (WGS) entry which is preliminary data.</text>
</comment>
<reference evidence="1" key="1">
    <citation type="submission" date="2023-11" db="EMBL/GenBank/DDBJ databases">
        <authorList>
            <person name="Poullet M."/>
        </authorList>
    </citation>
    <scope>NUCLEOTIDE SEQUENCE</scope>
    <source>
        <strain evidence="1">E1834</strain>
    </source>
</reference>
<gene>
    <name evidence="1" type="ORF">MENTE1834_LOCUS1996</name>
</gene>